<sequence>MHNNIMTAGSKDRPPMLAPAQPATDESLAVEARTVLEDFSNISSKNKAHYDAEKEVIHLLLTGIGDEIYSTVDACKTAHDMWIAIERLQQGESLNIQDVKTSLF</sequence>
<name>A0ABQ4WWR1_9ASTR</name>
<feature type="region of interest" description="Disordered" evidence="1">
    <location>
        <begin position="1"/>
        <end position="24"/>
    </location>
</feature>
<keyword evidence="3" id="KW-1185">Reference proteome</keyword>
<comment type="caution">
    <text evidence="2">The sequence shown here is derived from an EMBL/GenBank/DDBJ whole genome shotgun (WGS) entry which is preliminary data.</text>
</comment>
<gene>
    <name evidence="2" type="ORF">Tco_0652014</name>
</gene>
<dbReference type="Proteomes" id="UP001151760">
    <property type="component" value="Unassembled WGS sequence"/>
</dbReference>
<evidence type="ECO:0000313" key="3">
    <source>
        <dbReference type="Proteomes" id="UP001151760"/>
    </source>
</evidence>
<protein>
    <submittedName>
        <fullName evidence="2">Uncharacterized protein</fullName>
    </submittedName>
</protein>
<reference evidence="2" key="2">
    <citation type="submission" date="2022-01" db="EMBL/GenBank/DDBJ databases">
        <authorList>
            <person name="Yamashiro T."/>
            <person name="Shiraishi A."/>
            <person name="Satake H."/>
            <person name="Nakayama K."/>
        </authorList>
    </citation>
    <scope>NUCLEOTIDE SEQUENCE</scope>
</reference>
<evidence type="ECO:0000313" key="2">
    <source>
        <dbReference type="EMBL" id="GJS57230.1"/>
    </source>
</evidence>
<dbReference type="EMBL" id="BQNB010008991">
    <property type="protein sequence ID" value="GJS57230.1"/>
    <property type="molecule type" value="Genomic_DNA"/>
</dbReference>
<accession>A0ABQ4WWR1</accession>
<proteinExistence type="predicted"/>
<evidence type="ECO:0000256" key="1">
    <source>
        <dbReference type="SAM" id="MobiDB-lite"/>
    </source>
</evidence>
<organism evidence="2 3">
    <name type="scientific">Tanacetum coccineum</name>
    <dbReference type="NCBI Taxonomy" id="301880"/>
    <lineage>
        <taxon>Eukaryota</taxon>
        <taxon>Viridiplantae</taxon>
        <taxon>Streptophyta</taxon>
        <taxon>Embryophyta</taxon>
        <taxon>Tracheophyta</taxon>
        <taxon>Spermatophyta</taxon>
        <taxon>Magnoliopsida</taxon>
        <taxon>eudicotyledons</taxon>
        <taxon>Gunneridae</taxon>
        <taxon>Pentapetalae</taxon>
        <taxon>asterids</taxon>
        <taxon>campanulids</taxon>
        <taxon>Asterales</taxon>
        <taxon>Asteraceae</taxon>
        <taxon>Asteroideae</taxon>
        <taxon>Anthemideae</taxon>
        <taxon>Anthemidinae</taxon>
        <taxon>Tanacetum</taxon>
    </lineage>
</organism>
<reference evidence="2" key="1">
    <citation type="journal article" date="2022" name="Int. J. Mol. Sci.">
        <title>Draft Genome of Tanacetum Coccineum: Genomic Comparison of Closely Related Tanacetum-Family Plants.</title>
        <authorList>
            <person name="Yamashiro T."/>
            <person name="Shiraishi A."/>
            <person name="Nakayama K."/>
            <person name="Satake H."/>
        </authorList>
    </citation>
    <scope>NUCLEOTIDE SEQUENCE</scope>
</reference>